<name>A0A7X5AQ47_9GAMM</name>
<protein>
    <submittedName>
        <fullName evidence="2">Uncharacterized protein</fullName>
    </submittedName>
</protein>
<reference evidence="2 3" key="1">
    <citation type="submission" date="2019-12" db="EMBL/GenBank/DDBJ databases">
        <title>Draft genome sequencing of Halomonas alimentaria DSM 15356.</title>
        <authorList>
            <person name="Pandiyan K."/>
            <person name="Kushwaha P."/>
            <person name="Gowdham M."/>
            <person name="Chakdar H."/>
            <person name="Singh A."/>
            <person name="Kumar M."/>
            <person name="Saxena A.K."/>
        </authorList>
    </citation>
    <scope>NUCLEOTIDE SEQUENCE [LARGE SCALE GENOMIC DNA]</scope>
    <source>
        <strain evidence="2 3">DSM 15356</strain>
    </source>
</reference>
<sequence>MLKRLFGKQPIEVWVIKQVDSDLLHLCGRATLPAKPSRKAVLAALAGTGYQGPVTMLAGGAVLNARLFQALVPIDELQLLPDGQARWRGRDWQLAQAPQRCWTYEGRLVARPDPLGGTGALVSAEDVSGIRRQAEQEAPRRPGEVVFRPENRAEDHPLIASRDEGVPRAPRPKPGWERRDDDG</sequence>
<dbReference type="RefSeq" id="WP_161432303.1">
    <property type="nucleotide sequence ID" value="NZ_WUTT01000001.1"/>
</dbReference>
<feature type="compositionally biased region" description="Basic and acidic residues" evidence="1">
    <location>
        <begin position="174"/>
        <end position="183"/>
    </location>
</feature>
<feature type="region of interest" description="Disordered" evidence="1">
    <location>
        <begin position="130"/>
        <end position="183"/>
    </location>
</feature>
<dbReference type="Proteomes" id="UP000487929">
    <property type="component" value="Unassembled WGS sequence"/>
</dbReference>
<evidence type="ECO:0000256" key="1">
    <source>
        <dbReference type="SAM" id="MobiDB-lite"/>
    </source>
</evidence>
<proteinExistence type="predicted"/>
<evidence type="ECO:0000313" key="3">
    <source>
        <dbReference type="Proteomes" id="UP000487929"/>
    </source>
</evidence>
<dbReference type="OrthoDB" id="6164231at2"/>
<evidence type="ECO:0000313" key="2">
    <source>
        <dbReference type="EMBL" id="NAW35074.1"/>
    </source>
</evidence>
<gene>
    <name evidence="2" type="ORF">GRB96_11670</name>
</gene>
<comment type="caution">
    <text evidence="2">The sequence shown here is derived from an EMBL/GenBank/DDBJ whole genome shotgun (WGS) entry which is preliminary data.</text>
</comment>
<feature type="compositionally biased region" description="Basic and acidic residues" evidence="1">
    <location>
        <begin position="130"/>
        <end position="166"/>
    </location>
</feature>
<organism evidence="2 3">
    <name type="scientific">Halomonas alimentaria</name>
    <dbReference type="NCBI Taxonomy" id="147248"/>
    <lineage>
        <taxon>Bacteria</taxon>
        <taxon>Pseudomonadati</taxon>
        <taxon>Pseudomonadota</taxon>
        <taxon>Gammaproteobacteria</taxon>
        <taxon>Oceanospirillales</taxon>
        <taxon>Halomonadaceae</taxon>
        <taxon>Halomonas</taxon>
    </lineage>
</organism>
<accession>A0A7X5AQ47</accession>
<keyword evidence="3" id="KW-1185">Reference proteome</keyword>
<dbReference type="EMBL" id="WUTT01000001">
    <property type="protein sequence ID" value="NAW35074.1"/>
    <property type="molecule type" value="Genomic_DNA"/>
</dbReference>
<dbReference type="AlphaFoldDB" id="A0A7X5AQ47"/>